<evidence type="ECO:0000313" key="3">
    <source>
        <dbReference type="Proteomes" id="UP000672602"/>
    </source>
</evidence>
<keyword evidence="1" id="KW-0732">Signal</keyword>
<dbReference type="EMBL" id="JAGMWN010000005">
    <property type="protein sequence ID" value="MBP5857886.1"/>
    <property type="molecule type" value="Genomic_DNA"/>
</dbReference>
<protein>
    <recommendedName>
        <fullName evidence="4">Lipoprotein</fullName>
    </recommendedName>
</protein>
<dbReference type="Proteomes" id="UP000672602">
    <property type="component" value="Unassembled WGS sequence"/>
</dbReference>
<accession>A0A8J7SNU1</accession>
<evidence type="ECO:0000313" key="2">
    <source>
        <dbReference type="EMBL" id="MBP5857886.1"/>
    </source>
</evidence>
<dbReference type="AlphaFoldDB" id="A0A8J7SNU1"/>
<name>A0A8J7SNU1_9PROT</name>
<evidence type="ECO:0008006" key="4">
    <source>
        <dbReference type="Google" id="ProtNLM"/>
    </source>
</evidence>
<feature type="signal peptide" evidence="1">
    <location>
        <begin position="1"/>
        <end position="21"/>
    </location>
</feature>
<proteinExistence type="predicted"/>
<comment type="caution">
    <text evidence="2">The sequence shown here is derived from an EMBL/GenBank/DDBJ whole genome shotgun (WGS) entry which is preliminary data.</text>
</comment>
<feature type="chain" id="PRO_5035232798" description="Lipoprotein" evidence="1">
    <location>
        <begin position="22"/>
        <end position="176"/>
    </location>
</feature>
<gene>
    <name evidence="2" type="ORF">KAJ83_12780</name>
</gene>
<evidence type="ECO:0000256" key="1">
    <source>
        <dbReference type="SAM" id="SignalP"/>
    </source>
</evidence>
<reference evidence="2" key="1">
    <citation type="submission" date="2021-04" db="EMBL/GenBank/DDBJ databases">
        <authorList>
            <person name="Zhang D.-C."/>
        </authorList>
    </citation>
    <scope>NUCLEOTIDE SEQUENCE</scope>
    <source>
        <strain evidence="2">CGMCC 1.15697</strain>
    </source>
</reference>
<keyword evidence="3" id="KW-1185">Reference proteome</keyword>
<dbReference type="PROSITE" id="PS51257">
    <property type="entry name" value="PROKAR_LIPOPROTEIN"/>
    <property type="match status" value="1"/>
</dbReference>
<organism evidence="2 3">
    <name type="scientific">Marivibrio halodurans</name>
    <dbReference type="NCBI Taxonomy" id="2039722"/>
    <lineage>
        <taxon>Bacteria</taxon>
        <taxon>Pseudomonadati</taxon>
        <taxon>Pseudomonadota</taxon>
        <taxon>Alphaproteobacteria</taxon>
        <taxon>Rhodospirillales</taxon>
        <taxon>Rhodospirillaceae</taxon>
        <taxon>Marivibrio</taxon>
    </lineage>
</organism>
<dbReference type="RefSeq" id="WP_210682459.1">
    <property type="nucleotide sequence ID" value="NZ_JAGMWN010000005.1"/>
</dbReference>
<sequence>MTMVRWAALVLTAALGLSACAGSSDLGVKCPEIRIPQNTERLTRFRPGEGRDITDVRLQAEVTYLSGTCEIDDEVIELGFPIAVTAQRGPANEEGLSDVTLFVAVANQRREILSRRELPVRLTFPANKVRVISREEITVEIPRHEDDGVQDYLVFLGFALSEDELEFNRRENRLGF</sequence>